<dbReference type="Pfam" id="PF05035">
    <property type="entry name" value="DGOK"/>
    <property type="match status" value="1"/>
</dbReference>
<comment type="caution">
    <text evidence="1">The sequence shown here is derived from an EMBL/GenBank/DDBJ whole genome shotgun (WGS) entry which is preliminary data.</text>
</comment>
<keyword evidence="2" id="KW-1185">Reference proteome</keyword>
<dbReference type="InterPro" id="IPR042258">
    <property type="entry name" value="DGOK_N"/>
</dbReference>
<sequence length="299" mass="31267">MIDPTWIAVDWGTTNLRAWAMGADDTVLGEAVAASAPLATPDLFERALMTLVRDWSLGPATPVIACGMLGAREGWAEAPYRAVPCTPLSDRLLRAPARDPRIALHIVPGLKQDRPADVMRGEETQIAGFLATTPDFDGVIALPGSHTKWARISAGEVVSFQTAMTGELFAALSEHTVLRHVAGGPDWDEDGFAQGVTEALSRPEAIARMLFAIRAETLLDGLAPGAARARLSGLLIGAELASARPYWLGMRVALLGAGRLTGPYAAALTLQGAAPLRVNAEAATRAGLAAAYATLSAAG</sequence>
<evidence type="ECO:0000313" key="2">
    <source>
        <dbReference type="Proteomes" id="UP000295701"/>
    </source>
</evidence>
<proteinExistence type="predicted"/>
<gene>
    <name evidence="1" type="ORF">E2L08_01585</name>
</gene>
<name>A0A4R6AQ77_9RHOB</name>
<accession>A0A4R6AQ77</accession>
<evidence type="ECO:0000313" key="1">
    <source>
        <dbReference type="EMBL" id="TDL84186.1"/>
    </source>
</evidence>
<dbReference type="InterPro" id="IPR042257">
    <property type="entry name" value="DGOK_C"/>
</dbReference>
<dbReference type="OrthoDB" id="256574at2"/>
<dbReference type="EMBL" id="SNAA01000001">
    <property type="protein sequence ID" value="TDL84186.1"/>
    <property type="molecule type" value="Genomic_DNA"/>
</dbReference>
<dbReference type="Gene3D" id="3.30.420.310">
    <property type="entry name" value="2-keto-3-deoxy-galactonokinase, C-terminal domain"/>
    <property type="match status" value="1"/>
</dbReference>
<dbReference type="RefSeq" id="WP_133395285.1">
    <property type="nucleotide sequence ID" value="NZ_SNAA01000001.1"/>
</dbReference>
<protein>
    <submittedName>
        <fullName evidence="1">2-dehydro-3-deoxygalactonokinase</fullName>
    </submittedName>
</protein>
<dbReference type="GO" id="GO:0008671">
    <property type="term" value="F:2-dehydro-3-deoxygalactonokinase activity"/>
    <property type="evidence" value="ECO:0007669"/>
    <property type="project" value="InterPro"/>
</dbReference>
<dbReference type="Proteomes" id="UP000295701">
    <property type="component" value="Unassembled WGS sequence"/>
</dbReference>
<dbReference type="InterPro" id="IPR043129">
    <property type="entry name" value="ATPase_NBD"/>
</dbReference>
<dbReference type="GO" id="GO:0034194">
    <property type="term" value="P:D-galactonate catabolic process"/>
    <property type="evidence" value="ECO:0007669"/>
    <property type="project" value="InterPro"/>
</dbReference>
<dbReference type="Gene3D" id="3.30.420.300">
    <property type="entry name" value="2-keto-3-deoxy-galactonokinase, substrate binding domain"/>
    <property type="match status" value="1"/>
</dbReference>
<keyword evidence="1" id="KW-0808">Transferase</keyword>
<reference evidence="1 2" key="1">
    <citation type="submission" date="2019-03" db="EMBL/GenBank/DDBJ databases">
        <title>Primorskyibacter sp. SS33 isolated from sediments.</title>
        <authorList>
            <person name="Xunke S."/>
        </authorList>
    </citation>
    <scope>NUCLEOTIDE SEQUENCE [LARGE SCALE GENOMIC DNA]</scope>
    <source>
        <strain evidence="1 2">SS33</strain>
    </source>
</reference>
<dbReference type="InterPro" id="IPR007729">
    <property type="entry name" value="DGOK"/>
</dbReference>
<keyword evidence="1" id="KW-0418">Kinase</keyword>
<organism evidence="1 2">
    <name type="scientific">Palleronia sediminis</name>
    <dbReference type="NCBI Taxonomy" id="2547833"/>
    <lineage>
        <taxon>Bacteria</taxon>
        <taxon>Pseudomonadati</taxon>
        <taxon>Pseudomonadota</taxon>
        <taxon>Alphaproteobacteria</taxon>
        <taxon>Rhodobacterales</taxon>
        <taxon>Roseobacteraceae</taxon>
        <taxon>Palleronia</taxon>
    </lineage>
</organism>
<dbReference type="AlphaFoldDB" id="A0A4R6AQ77"/>
<dbReference type="SUPFAM" id="SSF53067">
    <property type="entry name" value="Actin-like ATPase domain"/>
    <property type="match status" value="1"/>
</dbReference>